<feature type="transmembrane region" description="Helical" evidence="1">
    <location>
        <begin position="77"/>
        <end position="98"/>
    </location>
</feature>
<keyword evidence="1" id="KW-1133">Transmembrane helix</keyword>
<dbReference type="RefSeq" id="WP_380842443.1">
    <property type="nucleotide sequence ID" value="NZ_JBHSFP010000014.1"/>
</dbReference>
<evidence type="ECO:0000256" key="1">
    <source>
        <dbReference type="SAM" id="Phobius"/>
    </source>
</evidence>
<organism evidence="2 3">
    <name type="scientific">Sphaerisporangium dianthi</name>
    <dbReference type="NCBI Taxonomy" id="1436120"/>
    <lineage>
        <taxon>Bacteria</taxon>
        <taxon>Bacillati</taxon>
        <taxon>Actinomycetota</taxon>
        <taxon>Actinomycetes</taxon>
        <taxon>Streptosporangiales</taxon>
        <taxon>Streptosporangiaceae</taxon>
        <taxon>Sphaerisporangium</taxon>
    </lineage>
</organism>
<sequence length="153" mass="16268">MLAVLDVLALMGAGVTAGVLFCVALSIVPAFAALPADRYIELHRLVGRNYDPTMPILVLGTTLAAAARAVLTPGWPARLPFAVAALLLLAVSVVSHLGNVPINRLVKRPGRDPAPAHVDRLRRRWRHLHLLRTGLALLALTCEAAAVVASHHP</sequence>
<protein>
    <submittedName>
        <fullName evidence="2">Anthrone oxygenase family protein</fullName>
    </submittedName>
</protein>
<dbReference type="Proteomes" id="UP001596004">
    <property type="component" value="Unassembled WGS sequence"/>
</dbReference>
<feature type="transmembrane region" description="Helical" evidence="1">
    <location>
        <begin position="12"/>
        <end position="34"/>
    </location>
</feature>
<name>A0ABV9CJA2_9ACTN</name>
<evidence type="ECO:0000313" key="3">
    <source>
        <dbReference type="Proteomes" id="UP001596004"/>
    </source>
</evidence>
<keyword evidence="1" id="KW-0472">Membrane</keyword>
<feature type="transmembrane region" description="Helical" evidence="1">
    <location>
        <begin position="130"/>
        <end position="149"/>
    </location>
</feature>
<keyword evidence="3" id="KW-1185">Reference proteome</keyword>
<comment type="caution">
    <text evidence="2">The sequence shown here is derived from an EMBL/GenBank/DDBJ whole genome shotgun (WGS) entry which is preliminary data.</text>
</comment>
<gene>
    <name evidence="2" type="ORF">ACFO60_20830</name>
</gene>
<dbReference type="InterPro" id="IPR013901">
    <property type="entry name" value="Anthrone_oxy"/>
</dbReference>
<dbReference type="EMBL" id="JBHSFP010000014">
    <property type="protein sequence ID" value="MFC4533225.1"/>
    <property type="molecule type" value="Genomic_DNA"/>
</dbReference>
<feature type="transmembrane region" description="Helical" evidence="1">
    <location>
        <begin position="54"/>
        <end position="71"/>
    </location>
</feature>
<keyword evidence="1" id="KW-0812">Transmembrane</keyword>
<reference evidence="3" key="1">
    <citation type="journal article" date="2019" name="Int. J. Syst. Evol. Microbiol.">
        <title>The Global Catalogue of Microorganisms (GCM) 10K type strain sequencing project: providing services to taxonomists for standard genome sequencing and annotation.</title>
        <authorList>
            <consortium name="The Broad Institute Genomics Platform"/>
            <consortium name="The Broad Institute Genome Sequencing Center for Infectious Disease"/>
            <person name="Wu L."/>
            <person name="Ma J."/>
        </authorList>
    </citation>
    <scope>NUCLEOTIDE SEQUENCE [LARGE SCALE GENOMIC DNA]</scope>
    <source>
        <strain evidence="3">CGMCC 4.7132</strain>
    </source>
</reference>
<proteinExistence type="predicted"/>
<accession>A0ABV9CJA2</accession>
<dbReference type="Pfam" id="PF08592">
    <property type="entry name" value="Anthrone_oxy"/>
    <property type="match status" value="1"/>
</dbReference>
<evidence type="ECO:0000313" key="2">
    <source>
        <dbReference type="EMBL" id="MFC4533225.1"/>
    </source>
</evidence>